<dbReference type="EMBL" id="JABJWZ010000247">
    <property type="protein sequence ID" value="MBB1255793.1"/>
    <property type="molecule type" value="Genomic_DNA"/>
</dbReference>
<dbReference type="NCBIfam" id="TIGR02122">
    <property type="entry name" value="TRAP_TAXI"/>
    <property type="match status" value="1"/>
</dbReference>
<name>A0A7W3ZPJ1_9ACTN</name>
<comment type="caution">
    <text evidence="2">The sequence shown here is derived from an EMBL/GenBank/DDBJ whole genome shotgun (WGS) entry which is preliminary data.</text>
</comment>
<feature type="signal peptide" evidence="1">
    <location>
        <begin position="1"/>
        <end position="24"/>
    </location>
</feature>
<organism evidence="2 3">
    <name type="scientific">Streptomyces alkaliterrae</name>
    <dbReference type="NCBI Taxonomy" id="2213162"/>
    <lineage>
        <taxon>Bacteria</taxon>
        <taxon>Bacillati</taxon>
        <taxon>Actinomycetota</taxon>
        <taxon>Actinomycetes</taxon>
        <taxon>Kitasatosporales</taxon>
        <taxon>Streptomycetaceae</taxon>
        <taxon>Streptomyces</taxon>
    </lineage>
</organism>
<evidence type="ECO:0000313" key="2">
    <source>
        <dbReference type="EMBL" id="MBB1255793.1"/>
    </source>
</evidence>
<dbReference type="RefSeq" id="WP_181355128.1">
    <property type="nucleotide sequence ID" value="NZ_JABJWZ010000247.1"/>
</dbReference>
<accession>A0A7W3ZPJ1</accession>
<dbReference type="Proteomes" id="UP000525686">
    <property type="component" value="Unassembled WGS sequence"/>
</dbReference>
<dbReference type="Pfam" id="PF16868">
    <property type="entry name" value="NMT1_3"/>
    <property type="match status" value="1"/>
</dbReference>
<dbReference type="PANTHER" id="PTHR42941">
    <property type="entry name" value="SLL1037 PROTEIN"/>
    <property type="match status" value="1"/>
</dbReference>
<sequence length="319" mass="33870">MPVARLLAVAVALTMVLITGCAGNDEPPRPTGEISVATGNRGGVYAAYGAGYAELVERRLPGVTAPVLYTGGSVDNLRRVAAGEAEVAFTLADSAADAVEGLAPFSRPVPVVALAALYDNYVQLVVPSDSPVRNVTDLRGRRVSLGAVDSGTAVIAERILGVAGLSPDSDVAAERLDVRDSASALADGRIDAFFWSGGLPTAAITELRRTTPVRLVDLGDVVGALARSYGELYTETTVPAVVYGARSAVTTVSVPNFLVVRSDMPDAEAYWLTRLLFEGQRELIRAHPEARRLDRRTAIATYPLDLHPGAERWYRESRP</sequence>
<dbReference type="PROSITE" id="PS51257">
    <property type="entry name" value="PROKAR_LIPOPROTEIN"/>
    <property type="match status" value="1"/>
</dbReference>
<evidence type="ECO:0000256" key="1">
    <source>
        <dbReference type="SAM" id="SignalP"/>
    </source>
</evidence>
<dbReference type="AlphaFoldDB" id="A0A7W3ZPJ1"/>
<protein>
    <submittedName>
        <fullName evidence="2">TAXI family TRAP transporter solute-binding subunit</fullName>
    </submittedName>
</protein>
<dbReference type="CDD" id="cd13569">
    <property type="entry name" value="PBP2_TAXI_TRAP_like_1"/>
    <property type="match status" value="1"/>
</dbReference>
<dbReference type="InterPro" id="IPR011852">
    <property type="entry name" value="TRAP_TAXI"/>
</dbReference>
<dbReference type="Gene3D" id="3.40.190.10">
    <property type="entry name" value="Periplasmic binding protein-like II"/>
    <property type="match status" value="2"/>
</dbReference>
<proteinExistence type="predicted"/>
<dbReference type="SUPFAM" id="SSF53850">
    <property type="entry name" value="Periplasmic binding protein-like II"/>
    <property type="match status" value="1"/>
</dbReference>
<dbReference type="PANTHER" id="PTHR42941:SF1">
    <property type="entry name" value="SLL1037 PROTEIN"/>
    <property type="match status" value="1"/>
</dbReference>
<evidence type="ECO:0000313" key="3">
    <source>
        <dbReference type="Proteomes" id="UP000525686"/>
    </source>
</evidence>
<gene>
    <name evidence="2" type="ORF">H3146_20880</name>
</gene>
<reference evidence="3" key="1">
    <citation type="submission" date="2020-05" db="EMBL/GenBank/DDBJ databases">
        <title>Classification of alakaliphilic streptomycetes isolated from an alkaline soil next to Lonar Crater, India and a proposal for the recognition of Streptomyces alkaliterrae sp. nov.</title>
        <authorList>
            <person name="Golinska P."/>
        </authorList>
    </citation>
    <scope>NUCLEOTIDE SEQUENCE [LARGE SCALE GENOMIC DNA]</scope>
    <source>
        <strain evidence="3">OF3</strain>
    </source>
</reference>
<feature type="chain" id="PRO_5031130850" evidence="1">
    <location>
        <begin position="25"/>
        <end position="319"/>
    </location>
</feature>
<keyword evidence="1" id="KW-0732">Signal</keyword>